<keyword evidence="3 4" id="KW-0119">Carbohydrate metabolism</keyword>
<comment type="similarity">
    <text evidence="1 4">Belongs to the eIF-2B alpha/beta/delta subunits family. R15P isomerase subfamily.</text>
</comment>
<feature type="active site" description="Proton acceptor" evidence="4">
    <location>
        <position position="135"/>
    </location>
</feature>
<dbReference type="KEGG" id="thel:IG193_05635"/>
<evidence type="ECO:0000313" key="5">
    <source>
        <dbReference type="EMBL" id="QOJ78251.1"/>
    </source>
</evidence>
<name>A0A7L9FF46_9CREN</name>
<dbReference type="HAMAP" id="MF_02230">
    <property type="entry name" value="R15P_isomerase"/>
    <property type="match status" value="1"/>
</dbReference>
<dbReference type="InterPro" id="IPR005250">
    <property type="entry name" value="R15Pi"/>
</dbReference>
<dbReference type="EC" id="5.3.1.29" evidence="4"/>
<dbReference type="GO" id="GO:0046523">
    <property type="term" value="F:S-methyl-5-thioribose-1-phosphate isomerase activity"/>
    <property type="evidence" value="ECO:0007669"/>
    <property type="project" value="TreeGrafter"/>
</dbReference>
<comment type="catalytic activity">
    <reaction evidence="4">
        <text>alpha-D-ribose 1,5-bisphosphate = D-ribulose 1,5-bisphosphate</text>
        <dbReference type="Rhea" id="RHEA:32243"/>
        <dbReference type="ChEBI" id="CHEBI:57870"/>
        <dbReference type="ChEBI" id="CHEBI:68688"/>
        <dbReference type="EC" id="5.3.1.29"/>
    </reaction>
</comment>
<dbReference type="Gene3D" id="3.40.50.10470">
    <property type="entry name" value="Translation initiation factor eif-2b, domain 2"/>
    <property type="match status" value="1"/>
</dbReference>
<dbReference type="GeneID" id="59149357"/>
<feature type="binding site" evidence="4">
    <location>
        <begin position="215"/>
        <end position="216"/>
    </location>
    <ligand>
        <name>substrate</name>
    </ligand>
</feature>
<sequence length="327" mass="35818">MTGKPIPEEVVQIASDIKNMRIRGAGRIARAGALALRIAAEKYTGQNLDDFKEYIRIVADYVVKTRPTAVSLPNAVSYVVSPLLRADSIRDVEEAKRMIIENAEKFMDYSERAVERIAEIGSRLLRDGDTVLTHCNSQVVVSVIKAAVKQGKSVEVIATETRPLFQGHITIKMLLDAGVDAVTLVPDSAVRSVIKDVDKVIVGADTVTANGAVVNKVGTSLIALIARERGIDFYVATETYKFSPYTVWGELVVIEERTPTEVLPEDVIAKNPYLKVFNPSFDVTPPYLVTAIITEIGLIPPQASLLVLEELYGRGAIHDTIQTVEEE</sequence>
<evidence type="ECO:0000256" key="4">
    <source>
        <dbReference type="HAMAP-Rule" id="MF_02230"/>
    </source>
</evidence>
<comment type="caution">
    <text evidence="4">Lacks conserved residue(s) required for the propagation of feature annotation.</text>
</comment>
<feature type="binding site" evidence="4">
    <location>
        <begin position="23"/>
        <end position="26"/>
    </location>
    <ligand>
        <name>substrate</name>
    </ligand>
</feature>
<dbReference type="PANTHER" id="PTHR43475:SF2">
    <property type="entry name" value="RIBOSE 1,5-BISPHOSPHATE ISOMERASE"/>
    <property type="match status" value="1"/>
</dbReference>
<dbReference type="EMBL" id="CP062310">
    <property type="protein sequence ID" value="QOJ78251.1"/>
    <property type="molecule type" value="Genomic_DNA"/>
</dbReference>
<evidence type="ECO:0000313" key="6">
    <source>
        <dbReference type="Proteomes" id="UP000594121"/>
    </source>
</evidence>
<dbReference type="PANTHER" id="PTHR43475">
    <property type="entry name" value="METHYLTHIORIBOSE-1-PHOSPHATE ISOMERASE"/>
    <property type="match status" value="1"/>
</dbReference>
<evidence type="ECO:0000256" key="1">
    <source>
        <dbReference type="ARBA" id="ARBA00009229"/>
    </source>
</evidence>
<evidence type="ECO:0000256" key="2">
    <source>
        <dbReference type="ARBA" id="ARBA00023235"/>
    </source>
</evidence>
<evidence type="ECO:0000256" key="3">
    <source>
        <dbReference type="ARBA" id="ARBA00023277"/>
    </source>
</evidence>
<dbReference type="Pfam" id="PF01008">
    <property type="entry name" value="IF-2B"/>
    <property type="match status" value="1"/>
</dbReference>
<dbReference type="GO" id="GO:0019323">
    <property type="term" value="P:pentose catabolic process"/>
    <property type="evidence" value="ECO:0007669"/>
    <property type="project" value="UniProtKB-UniRule"/>
</dbReference>
<dbReference type="Proteomes" id="UP000594121">
    <property type="component" value="Chromosome"/>
</dbReference>
<dbReference type="NCBIfam" id="TIGR00511">
    <property type="entry name" value="ribulose_e2b2"/>
    <property type="match status" value="1"/>
</dbReference>
<comment type="miscellaneous">
    <text evidence="4">Reaction proceeds via a cis-phosphoenolate intermediate.</text>
</comment>
<dbReference type="InterPro" id="IPR000649">
    <property type="entry name" value="IF-2B-related"/>
</dbReference>
<dbReference type="RefSeq" id="WP_192818223.1">
    <property type="nucleotide sequence ID" value="NZ_CP062310.1"/>
</dbReference>
<dbReference type="AlphaFoldDB" id="A0A7L9FF46"/>
<reference evidence="5 6" key="1">
    <citation type="submission" date="2020-10" db="EMBL/GenBank/DDBJ databases">
        <title>Thermofilum lucidum 3507LT sp. nov. a novel member of Thermofilaceae family isolated from Chile hot spring, and proposal of description order Thermofilales.</title>
        <authorList>
            <person name="Zayulina K.S."/>
            <person name="Elcheninov A.G."/>
            <person name="Toshchakov S.V."/>
            <person name="Kublanov I.V."/>
        </authorList>
    </citation>
    <scope>NUCLEOTIDE SEQUENCE [LARGE SCALE GENOMIC DNA]</scope>
    <source>
        <strain evidence="5 6">3507LT</strain>
    </source>
</reference>
<feature type="binding site" evidence="4">
    <location>
        <position position="241"/>
    </location>
    <ligand>
        <name>substrate</name>
    </ligand>
</feature>
<keyword evidence="6" id="KW-1185">Reference proteome</keyword>
<dbReference type="NCBIfam" id="TIGR00524">
    <property type="entry name" value="eIF-2B_rel"/>
    <property type="match status" value="1"/>
</dbReference>
<organism evidence="5 6">
    <name type="scientific">Infirmifilum lucidum</name>
    <dbReference type="NCBI Taxonomy" id="2776706"/>
    <lineage>
        <taxon>Archaea</taxon>
        <taxon>Thermoproteota</taxon>
        <taxon>Thermoprotei</taxon>
        <taxon>Thermofilales</taxon>
        <taxon>Thermofilaceae</taxon>
        <taxon>Infirmifilum</taxon>
    </lineage>
</organism>
<keyword evidence="2 4" id="KW-0413">Isomerase</keyword>
<proteinExistence type="inferred from homology"/>
<gene>
    <name evidence="5" type="ORF">IG193_05635</name>
</gene>
<dbReference type="SUPFAM" id="SSF100950">
    <property type="entry name" value="NagB/RpiA/CoA transferase-like"/>
    <property type="match status" value="1"/>
</dbReference>
<accession>A0A7L9FF46</accession>
<dbReference type="InterPro" id="IPR027363">
    <property type="entry name" value="M1Pi_N"/>
</dbReference>
<dbReference type="FunFam" id="3.40.50.10470:FF:000019">
    <property type="entry name" value="Ribose 1,5-bisphosphate isomerase"/>
    <property type="match status" value="1"/>
</dbReference>
<dbReference type="InterPro" id="IPR037171">
    <property type="entry name" value="NagB/RpiA_transferase-like"/>
</dbReference>
<dbReference type="GO" id="GO:0019509">
    <property type="term" value="P:L-methionine salvage from methylthioadenosine"/>
    <property type="evidence" value="ECO:0007669"/>
    <property type="project" value="TreeGrafter"/>
</dbReference>
<dbReference type="InterPro" id="IPR011559">
    <property type="entry name" value="Initiation_fac_2B_a/b/d"/>
</dbReference>
<dbReference type="FunFam" id="1.20.120.420:FF:000011">
    <property type="entry name" value="Ribose 1,5-bisphosphate isomerase"/>
    <property type="match status" value="1"/>
</dbReference>
<dbReference type="InterPro" id="IPR042529">
    <property type="entry name" value="IF_2B-like_C"/>
</dbReference>
<comment type="function">
    <text evidence="4">Catalyzes the isomerization of ribose 1,5-bisphosphate (R15P) to ribulose 1,5-bisphosphate (RuBP), the CO(2) acceptor and substrate for RubisCO. Functions in an archaeal AMP degradation pathway, together with AMP phosphorylase and RubisCO.</text>
</comment>
<feature type="binding site" evidence="4">
    <location>
        <position position="66"/>
    </location>
    <ligand>
        <name>substrate</name>
    </ligand>
</feature>
<protein>
    <recommendedName>
        <fullName evidence="4">Ribose 1,5-bisphosphate isomerase</fullName>
        <shortName evidence="4">R15P isomerase</shortName>
        <shortName evidence="4">R15Pi</shortName>
        <ecNumber evidence="4">5.3.1.29</ecNumber>
    </recommendedName>
    <alternativeName>
        <fullName evidence="4">Ribulose 1,5-bisphosphate synthase</fullName>
        <shortName evidence="4">RuBP synthase</shortName>
    </alternativeName>
</protein>
<dbReference type="GO" id="GO:0043917">
    <property type="term" value="F:ribose 1,5-bisphosphate isomerase activity"/>
    <property type="evidence" value="ECO:0007669"/>
    <property type="project" value="UniProtKB-UniRule"/>
</dbReference>
<feature type="active site" description="Proton donor" evidence="4">
    <location>
        <position position="205"/>
    </location>
</feature>
<dbReference type="Gene3D" id="1.20.120.420">
    <property type="entry name" value="translation initiation factor eif-2b, domain 1"/>
    <property type="match status" value="1"/>
</dbReference>
<dbReference type="InParanoid" id="A0A7L9FF46"/>